<sequence>MSAPRPIWLTLGLVALALLWAGPLPGLARGGSHAAHMILHMGVVALAAPLLALGLAPAARGRLAAPGLLAAATLAEAAVVWAWHTPGLHLAARHSATAMTLEQASFLAAALLVWLPALAGPPLAGALALFMTAMHMTLLGVLIALTTGPAGDHVHTGLFGLDALRDRQLGGIVMLAAGGGVYVAAGLALAARTLRRVEPAR</sequence>
<gene>
    <name evidence="7" type="ORF">ACFO5X_18045</name>
</gene>
<organism evidence="7 8">
    <name type="scientific">Seohaeicola nanhaiensis</name>
    <dbReference type="NCBI Taxonomy" id="1387282"/>
    <lineage>
        <taxon>Bacteria</taxon>
        <taxon>Pseudomonadati</taxon>
        <taxon>Pseudomonadota</taxon>
        <taxon>Alphaproteobacteria</taxon>
        <taxon>Rhodobacterales</taxon>
        <taxon>Roseobacteraceae</taxon>
        <taxon>Seohaeicola</taxon>
    </lineage>
</organism>
<evidence type="ECO:0000256" key="4">
    <source>
        <dbReference type="ARBA" id="ARBA00022989"/>
    </source>
</evidence>
<proteinExistence type="predicted"/>
<dbReference type="InterPro" id="IPR019108">
    <property type="entry name" value="Caa3_assmbl_CtaG-rel"/>
</dbReference>
<dbReference type="RefSeq" id="WP_380719496.1">
    <property type="nucleotide sequence ID" value="NZ_JBHSGI010000024.1"/>
</dbReference>
<protein>
    <submittedName>
        <fullName evidence="7">Cytochrome c oxidase assembly protein</fullName>
    </submittedName>
</protein>
<keyword evidence="2" id="KW-1003">Cell membrane</keyword>
<evidence type="ECO:0000256" key="6">
    <source>
        <dbReference type="SAM" id="Phobius"/>
    </source>
</evidence>
<keyword evidence="5 6" id="KW-0472">Membrane</keyword>
<keyword evidence="4 6" id="KW-1133">Transmembrane helix</keyword>
<dbReference type="Proteomes" id="UP001595973">
    <property type="component" value="Unassembled WGS sequence"/>
</dbReference>
<evidence type="ECO:0000256" key="2">
    <source>
        <dbReference type="ARBA" id="ARBA00022475"/>
    </source>
</evidence>
<keyword evidence="8" id="KW-1185">Reference proteome</keyword>
<name>A0ABV9KLK6_9RHOB</name>
<reference evidence="8" key="1">
    <citation type="journal article" date="2019" name="Int. J. Syst. Evol. Microbiol.">
        <title>The Global Catalogue of Microorganisms (GCM) 10K type strain sequencing project: providing services to taxonomists for standard genome sequencing and annotation.</title>
        <authorList>
            <consortium name="The Broad Institute Genomics Platform"/>
            <consortium name="The Broad Institute Genome Sequencing Center for Infectious Disease"/>
            <person name="Wu L."/>
            <person name="Ma J."/>
        </authorList>
    </citation>
    <scope>NUCLEOTIDE SEQUENCE [LARGE SCALE GENOMIC DNA]</scope>
    <source>
        <strain evidence="8">CGMCC 4.7283</strain>
    </source>
</reference>
<feature type="transmembrane region" description="Helical" evidence="6">
    <location>
        <begin position="38"/>
        <end position="56"/>
    </location>
</feature>
<evidence type="ECO:0000256" key="5">
    <source>
        <dbReference type="ARBA" id="ARBA00023136"/>
    </source>
</evidence>
<evidence type="ECO:0000256" key="1">
    <source>
        <dbReference type="ARBA" id="ARBA00004651"/>
    </source>
</evidence>
<feature type="transmembrane region" description="Helical" evidence="6">
    <location>
        <begin position="63"/>
        <end position="83"/>
    </location>
</feature>
<comment type="subcellular location">
    <subcellularLocation>
        <location evidence="1">Cell membrane</location>
        <topology evidence="1">Multi-pass membrane protein</topology>
    </subcellularLocation>
</comment>
<feature type="transmembrane region" description="Helical" evidence="6">
    <location>
        <begin position="168"/>
        <end position="191"/>
    </location>
</feature>
<comment type="caution">
    <text evidence="7">The sequence shown here is derived from an EMBL/GenBank/DDBJ whole genome shotgun (WGS) entry which is preliminary data.</text>
</comment>
<dbReference type="EMBL" id="JBHSGI010000024">
    <property type="protein sequence ID" value="MFC4670471.1"/>
    <property type="molecule type" value="Genomic_DNA"/>
</dbReference>
<dbReference type="Pfam" id="PF09678">
    <property type="entry name" value="Caa3_CtaG"/>
    <property type="match status" value="1"/>
</dbReference>
<feature type="transmembrane region" description="Helical" evidence="6">
    <location>
        <begin position="103"/>
        <end position="120"/>
    </location>
</feature>
<evidence type="ECO:0000313" key="7">
    <source>
        <dbReference type="EMBL" id="MFC4670471.1"/>
    </source>
</evidence>
<accession>A0ABV9KLK6</accession>
<keyword evidence="3 6" id="KW-0812">Transmembrane</keyword>
<evidence type="ECO:0000256" key="3">
    <source>
        <dbReference type="ARBA" id="ARBA00022692"/>
    </source>
</evidence>
<evidence type="ECO:0000313" key="8">
    <source>
        <dbReference type="Proteomes" id="UP001595973"/>
    </source>
</evidence>
<feature type="transmembrane region" description="Helical" evidence="6">
    <location>
        <begin position="127"/>
        <end position="148"/>
    </location>
</feature>